<dbReference type="GO" id="GO:0004030">
    <property type="term" value="F:aldehyde dehydrogenase [NAD(P)+] activity"/>
    <property type="evidence" value="ECO:0007669"/>
    <property type="project" value="InterPro"/>
</dbReference>
<proteinExistence type="inferred from homology"/>
<dbReference type="GO" id="GO:0036243">
    <property type="term" value="F:succinate-semialdehyde dehydrogenase (NADP+) activity"/>
    <property type="evidence" value="ECO:0007669"/>
    <property type="project" value="UniProtKB-EC"/>
</dbReference>
<dbReference type="CDD" id="cd07100">
    <property type="entry name" value="ALDH_SSADH1_GabD1"/>
    <property type="match status" value="1"/>
</dbReference>
<evidence type="ECO:0000313" key="5">
    <source>
        <dbReference type="EMBL" id="QII12898.1"/>
    </source>
</evidence>
<organism evidence="5 6">
    <name type="scientific">Kuenenia stuttgartiensis</name>
    <dbReference type="NCBI Taxonomy" id="174633"/>
    <lineage>
        <taxon>Bacteria</taxon>
        <taxon>Pseudomonadati</taxon>
        <taxon>Planctomycetota</taxon>
        <taxon>Candidatus Brocadiia</taxon>
        <taxon>Candidatus Brocadiales</taxon>
        <taxon>Candidatus Brocadiaceae</taxon>
        <taxon>Candidatus Kuenenia</taxon>
    </lineage>
</organism>
<dbReference type="FunFam" id="3.40.309.10:FF:000010">
    <property type="entry name" value="Gamma-aminobutyraldehyde dehydrogenase"/>
    <property type="match status" value="1"/>
</dbReference>
<dbReference type="InterPro" id="IPR044148">
    <property type="entry name" value="ALDH_GabD1-like"/>
</dbReference>
<protein>
    <submittedName>
        <fullName evidence="5">Putative succinate-semialdehyde dehydrogenase [NADP(+)]</fullName>
        <ecNumber evidence="5">1.2.1.79</ecNumber>
    </submittedName>
</protein>
<dbReference type="Proteomes" id="UP000501926">
    <property type="component" value="Chromosome"/>
</dbReference>
<evidence type="ECO:0000259" key="4">
    <source>
        <dbReference type="Pfam" id="PF00171"/>
    </source>
</evidence>
<dbReference type="EC" id="1.2.1.79" evidence="5"/>
<dbReference type="GO" id="GO:0004777">
    <property type="term" value="F:succinate-semialdehyde dehydrogenase (NAD+) activity"/>
    <property type="evidence" value="ECO:0007669"/>
    <property type="project" value="TreeGrafter"/>
</dbReference>
<dbReference type="InterPro" id="IPR047110">
    <property type="entry name" value="GABD/Sad-like"/>
</dbReference>
<keyword evidence="3 5" id="KW-0560">Oxidoreductase</keyword>
<evidence type="ECO:0000256" key="1">
    <source>
        <dbReference type="ARBA" id="ARBA00009986"/>
    </source>
</evidence>
<dbReference type="FunFam" id="3.40.605.10:FF:000012">
    <property type="entry name" value="NAD-dependent succinate-semialdehyde dehydrogenase"/>
    <property type="match status" value="1"/>
</dbReference>
<dbReference type="RefSeq" id="WP_164995256.1">
    <property type="nucleotide sequence ID" value="NZ_CP049055.1"/>
</dbReference>
<evidence type="ECO:0000256" key="3">
    <source>
        <dbReference type="ARBA" id="ARBA00023002"/>
    </source>
</evidence>
<dbReference type="Gene3D" id="3.40.309.10">
    <property type="entry name" value="Aldehyde Dehydrogenase, Chain A, domain 2"/>
    <property type="match status" value="1"/>
</dbReference>
<dbReference type="Gene3D" id="3.40.605.10">
    <property type="entry name" value="Aldehyde Dehydrogenase, Chain A, domain 1"/>
    <property type="match status" value="1"/>
</dbReference>
<dbReference type="InterPro" id="IPR016161">
    <property type="entry name" value="Ald_DH/histidinol_DH"/>
</dbReference>
<dbReference type="InterPro" id="IPR015590">
    <property type="entry name" value="Aldehyde_DH_dom"/>
</dbReference>
<sequence length="455" mass="50736">MKITSINPYTEEIIEEFELLTENQLHVEIKKSREAFLKWRNVEITEKTKLVQNLAMELRKEQRRYAATITREMGKSITESTAEVEKCAKLCEYYAENAVAFLKTEYIQTGEKQCYVNFEPLGIVLAIMPWNFPFWQVFRCAVPAIVSGNACVLKHASNVPRSALEIESIFTNAGFPHNIFKTLLIDAGSAIQLIDEDKVNAVSLTGSNKAGEQIGAIAGKRIKPIVLELGGSDPFIVLKDADIDRAAETAARARMLNVGQSCIAAKRFIVIEAVAGQFISRFTEHFRSLKMGDPMDENTTVCPLARRDFVEELEGLLNDARQKGGKIIFTDEPRPPKGFFFTPCIVTNATREMRIAREEVFGPIAPVLRVANEEEAVLVANDTEYGLGACIWSRDVDKAQRLATRIQSGIVAINDMVKSDPRMPFGGIKKSGIGRELSYYGIKAFVNIKTVVVKN</sequence>
<dbReference type="InterPro" id="IPR016163">
    <property type="entry name" value="Ald_DH_C"/>
</dbReference>
<reference evidence="5 6" key="1">
    <citation type="submission" date="2020-02" db="EMBL/GenBank/DDBJ databases">
        <title>Newly sequenced genome of strain CSTR1 showed variability in Candidatus Kuenenia stuttgartiensis genomes.</title>
        <authorList>
            <person name="Ding C."/>
            <person name="Adrian L."/>
        </authorList>
    </citation>
    <scope>NUCLEOTIDE SEQUENCE [LARGE SCALE GENOMIC DNA]</scope>
    <source>
        <strain evidence="5 6">CSTR1</strain>
    </source>
</reference>
<dbReference type="AlphaFoldDB" id="A0A6G7GTI6"/>
<dbReference type="EMBL" id="CP049055">
    <property type="protein sequence ID" value="QII12898.1"/>
    <property type="molecule type" value="Genomic_DNA"/>
</dbReference>
<keyword evidence="2" id="KW-0521">NADP</keyword>
<dbReference type="PANTHER" id="PTHR43217:SF1">
    <property type="entry name" value="SUCCINATE SEMIALDEHYDE DEHYDROGENASE [NAD(P)+] SAD"/>
    <property type="match status" value="1"/>
</dbReference>
<name>A0A6G7GTI6_KUEST</name>
<gene>
    <name evidence="5" type="primary">gabD</name>
    <name evidence="5" type="ORF">KsCSTR_35190</name>
</gene>
<evidence type="ECO:0000313" key="6">
    <source>
        <dbReference type="Proteomes" id="UP000501926"/>
    </source>
</evidence>
<accession>A0A6G7GTI6</accession>
<feature type="domain" description="Aldehyde dehydrogenase" evidence="4">
    <location>
        <begin position="3"/>
        <end position="451"/>
    </location>
</feature>
<dbReference type="PANTHER" id="PTHR43217">
    <property type="entry name" value="SUCCINATE SEMIALDEHYDE DEHYDROGENASE [NAD(P)+] SAD"/>
    <property type="match status" value="1"/>
</dbReference>
<dbReference type="Pfam" id="PF00171">
    <property type="entry name" value="Aldedh"/>
    <property type="match status" value="1"/>
</dbReference>
<dbReference type="InterPro" id="IPR016162">
    <property type="entry name" value="Ald_DH_N"/>
</dbReference>
<dbReference type="SUPFAM" id="SSF53720">
    <property type="entry name" value="ALDH-like"/>
    <property type="match status" value="1"/>
</dbReference>
<evidence type="ECO:0000256" key="2">
    <source>
        <dbReference type="ARBA" id="ARBA00022857"/>
    </source>
</evidence>
<comment type="similarity">
    <text evidence="1">Belongs to the aldehyde dehydrogenase family.</text>
</comment>